<proteinExistence type="predicted"/>
<reference evidence="3" key="1">
    <citation type="submission" date="2025-08" db="UniProtKB">
        <authorList>
            <consortium name="RefSeq"/>
        </authorList>
    </citation>
    <scope>IDENTIFICATION</scope>
</reference>
<organism evidence="2 3">
    <name type="scientific">Aplysia californica</name>
    <name type="common">California sea hare</name>
    <dbReference type="NCBI Taxonomy" id="6500"/>
    <lineage>
        <taxon>Eukaryota</taxon>
        <taxon>Metazoa</taxon>
        <taxon>Spiralia</taxon>
        <taxon>Lophotrochozoa</taxon>
        <taxon>Mollusca</taxon>
        <taxon>Gastropoda</taxon>
        <taxon>Heterobranchia</taxon>
        <taxon>Euthyneura</taxon>
        <taxon>Tectipleura</taxon>
        <taxon>Aplysiida</taxon>
        <taxon>Aplysioidea</taxon>
        <taxon>Aplysiidae</taxon>
        <taxon>Aplysia</taxon>
    </lineage>
</organism>
<evidence type="ECO:0000256" key="1">
    <source>
        <dbReference type="SAM" id="MobiDB-lite"/>
    </source>
</evidence>
<evidence type="ECO:0000313" key="3">
    <source>
        <dbReference type="RefSeq" id="XP_012945407.1"/>
    </source>
</evidence>
<feature type="compositionally biased region" description="Pro residues" evidence="1">
    <location>
        <begin position="61"/>
        <end position="76"/>
    </location>
</feature>
<accession>A0ABM1AD38</accession>
<protein>
    <submittedName>
        <fullName evidence="3">Uncharacterized protein LOC101861170</fullName>
    </submittedName>
</protein>
<evidence type="ECO:0000313" key="2">
    <source>
        <dbReference type="Proteomes" id="UP000694888"/>
    </source>
</evidence>
<dbReference type="Proteomes" id="UP000694888">
    <property type="component" value="Unplaced"/>
</dbReference>
<feature type="compositionally biased region" description="Basic and acidic residues" evidence="1">
    <location>
        <begin position="42"/>
        <end position="52"/>
    </location>
</feature>
<dbReference type="GeneID" id="101861170"/>
<gene>
    <name evidence="3" type="primary">LOC101861170</name>
</gene>
<feature type="compositionally biased region" description="Acidic residues" evidence="1">
    <location>
        <begin position="30"/>
        <end position="41"/>
    </location>
</feature>
<name>A0ABM1AD38_APLCA</name>
<keyword evidence="2" id="KW-1185">Reference proteome</keyword>
<feature type="compositionally biased region" description="Polar residues" evidence="1">
    <location>
        <begin position="1"/>
        <end position="10"/>
    </location>
</feature>
<feature type="region of interest" description="Disordered" evidence="1">
    <location>
        <begin position="1"/>
        <end position="115"/>
    </location>
</feature>
<sequence length="199" mass="21689">MSDTTDSPSGQPEAVEECAPNAGATPLPVEGEEQTIQETEESTDRTTEREETGETEAPPSSELPPPGHTAPHPDPPVTAESKDSDQPQEISPSGGGNYDNAGYRPAGPETSGQQNVPLTINQLAIVASAQNKLPVSKVKGIVLRVGRHTESSLQKSGKWYKNENYVDKNTYSWKNMPLFEEYQRHLWTPAGTVRDSYKK</sequence>
<dbReference type="RefSeq" id="XP_012945407.1">
    <property type="nucleotide sequence ID" value="XM_013089953.1"/>
</dbReference>